<keyword evidence="3" id="KW-0804">Transcription</keyword>
<evidence type="ECO:0000259" key="4">
    <source>
        <dbReference type="PROSITE" id="PS50932"/>
    </source>
</evidence>
<dbReference type="InterPro" id="IPR010982">
    <property type="entry name" value="Lambda_DNA-bd_dom_sf"/>
</dbReference>
<evidence type="ECO:0000313" key="5">
    <source>
        <dbReference type="EMBL" id="MFC7441199.1"/>
    </source>
</evidence>
<dbReference type="SUPFAM" id="SSF47413">
    <property type="entry name" value="lambda repressor-like DNA-binding domains"/>
    <property type="match status" value="1"/>
</dbReference>
<dbReference type="PANTHER" id="PTHR30146:SF154">
    <property type="entry name" value="TRANSCRIPTION REGULATOR, MEMBER OF GALR FAMILY"/>
    <property type="match status" value="1"/>
</dbReference>
<dbReference type="Gene3D" id="3.40.50.2300">
    <property type="match status" value="2"/>
</dbReference>
<evidence type="ECO:0000313" key="6">
    <source>
        <dbReference type="Proteomes" id="UP001596500"/>
    </source>
</evidence>
<protein>
    <submittedName>
        <fullName evidence="5">LacI family DNA-binding transcriptional regulator</fullName>
    </submittedName>
</protein>
<dbReference type="CDD" id="cd01542">
    <property type="entry name" value="PBP1_TreR-like"/>
    <property type="match status" value="1"/>
</dbReference>
<evidence type="ECO:0000256" key="3">
    <source>
        <dbReference type="ARBA" id="ARBA00023163"/>
    </source>
</evidence>
<dbReference type="GO" id="GO:0003677">
    <property type="term" value="F:DNA binding"/>
    <property type="evidence" value="ECO:0007669"/>
    <property type="project" value="UniProtKB-KW"/>
</dbReference>
<name>A0ABW2RJN1_9BACL</name>
<evidence type="ECO:0000256" key="2">
    <source>
        <dbReference type="ARBA" id="ARBA00023125"/>
    </source>
</evidence>
<dbReference type="EMBL" id="JBHTBW010000021">
    <property type="protein sequence ID" value="MFC7441199.1"/>
    <property type="molecule type" value="Genomic_DNA"/>
</dbReference>
<dbReference type="RefSeq" id="WP_379864493.1">
    <property type="nucleotide sequence ID" value="NZ_JBHTBW010000021.1"/>
</dbReference>
<keyword evidence="6" id="KW-1185">Reference proteome</keyword>
<gene>
    <name evidence="5" type="ORF">ACFQNG_08520</name>
</gene>
<dbReference type="InterPro" id="IPR000843">
    <property type="entry name" value="HTH_LacI"/>
</dbReference>
<keyword evidence="2 5" id="KW-0238">DNA-binding</keyword>
<accession>A0ABW2RJN1</accession>
<dbReference type="Pfam" id="PF13377">
    <property type="entry name" value="Peripla_BP_3"/>
    <property type="match status" value="1"/>
</dbReference>
<dbReference type="Proteomes" id="UP001596500">
    <property type="component" value="Unassembled WGS sequence"/>
</dbReference>
<dbReference type="SMART" id="SM00354">
    <property type="entry name" value="HTH_LACI"/>
    <property type="match status" value="1"/>
</dbReference>
<comment type="caution">
    <text evidence="5">The sequence shown here is derived from an EMBL/GenBank/DDBJ whole genome shotgun (WGS) entry which is preliminary data.</text>
</comment>
<keyword evidence="1" id="KW-0805">Transcription regulation</keyword>
<evidence type="ECO:0000256" key="1">
    <source>
        <dbReference type="ARBA" id="ARBA00023015"/>
    </source>
</evidence>
<proteinExistence type="predicted"/>
<dbReference type="CDD" id="cd01392">
    <property type="entry name" value="HTH_LacI"/>
    <property type="match status" value="1"/>
</dbReference>
<dbReference type="Pfam" id="PF00356">
    <property type="entry name" value="LacI"/>
    <property type="match status" value="1"/>
</dbReference>
<dbReference type="PANTHER" id="PTHR30146">
    <property type="entry name" value="LACI-RELATED TRANSCRIPTIONAL REPRESSOR"/>
    <property type="match status" value="1"/>
</dbReference>
<dbReference type="SUPFAM" id="SSF53822">
    <property type="entry name" value="Periplasmic binding protein-like I"/>
    <property type="match status" value="1"/>
</dbReference>
<dbReference type="InterPro" id="IPR028082">
    <property type="entry name" value="Peripla_BP_I"/>
</dbReference>
<dbReference type="Gene3D" id="1.10.260.40">
    <property type="entry name" value="lambda repressor-like DNA-binding domains"/>
    <property type="match status" value="1"/>
</dbReference>
<reference evidence="6" key="1">
    <citation type="journal article" date="2019" name="Int. J. Syst. Evol. Microbiol.">
        <title>The Global Catalogue of Microorganisms (GCM) 10K type strain sequencing project: providing services to taxonomists for standard genome sequencing and annotation.</title>
        <authorList>
            <consortium name="The Broad Institute Genomics Platform"/>
            <consortium name="The Broad Institute Genome Sequencing Center for Infectious Disease"/>
            <person name="Wu L."/>
            <person name="Ma J."/>
        </authorList>
    </citation>
    <scope>NUCLEOTIDE SEQUENCE [LARGE SCALE GENOMIC DNA]</scope>
    <source>
        <strain evidence="6">CGMCC 1.12942</strain>
    </source>
</reference>
<dbReference type="PROSITE" id="PS50932">
    <property type="entry name" value="HTH_LACI_2"/>
    <property type="match status" value="1"/>
</dbReference>
<dbReference type="InterPro" id="IPR046335">
    <property type="entry name" value="LacI/GalR-like_sensor"/>
</dbReference>
<organism evidence="5 6">
    <name type="scientific">Laceyella putida</name>
    <dbReference type="NCBI Taxonomy" id="110101"/>
    <lineage>
        <taxon>Bacteria</taxon>
        <taxon>Bacillati</taxon>
        <taxon>Bacillota</taxon>
        <taxon>Bacilli</taxon>
        <taxon>Bacillales</taxon>
        <taxon>Thermoactinomycetaceae</taxon>
        <taxon>Laceyella</taxon>
    </lineage>
</organism>
<sequence length="330" mass="37027">MAMKKNIDDIAALAGVAKSTVSRYLNGGYVSDATKRKIKKVIEETNYEPNAFAQSLKAKRTNFIGVIAPRLDSYATSKTLIGIDEELKRQHCNLFIAHTGRHVEREWEYLYSFARQKVGGIILLATEMTTRHKEIINEIGLPVLIVGQQWEGLHCLVHDDDQAGWMMGKHVVGKGHRRIAYLGVTEKDIAVGVKRRDGFRRAVRQGNPSEVRYYETSFAMEEAMEETKRIMDEYRPTVIVCATDNIAFGAMKAILREGLSIPADVSVTGFGGYDISGVVHPSLTTVRFEYKEVGKKAAASVIRMMNEEEIPLLQVSPFQLIEGESVRTWT</sequence>
<feature type="domain" description="HTH lacI-type" evidence="4">
    <location>
        <begin position="5"/>
        <end position="58"/>
    </location>
</feature>